<protein>
    <recommendedName>
        <fullName evidence="3">F-box domain-containing protein</fullName>
    </recommendedName>
</protein>
<gene>
    <name evidence="1" type="ORF">BRZCDTV_233</name>
</gene>
<dbReference type="Proteomes" id="UP000273054">
    <property type="component" value="Segment"/>
</dbReference>
<keyword evidence="2" id="KW-1185">Reference proteome</keyword>
<name>A0A2R8FE16_9VIRU</name>
<organism evidence="1">
    <name type="scientific">Brazilian cedratvirus IHUMI</name>
    <dbReference type="NCBI Taxonomy" id="2126980"/>
    <lineage>
        <taxon>Viruses</taxon>
        <taxon>Pithoviruses</taxon>
        <taxon>Orthocedratvirinae</taxon>
        <taxon>Alphacedratvirus</taxon>
        <taxon>Alphacedratvirus brasiliense</taxon>
    </lineage>
</organism>
<evidence type="ECO:0000313" key="1">
    <source>
        <dbReference type="EMBL" id="SPN79245.1"/>
    </source>
</evidence>
<accession>A0A2R8FE16</accession>
<dbReference type="EMBL" id="LT994651">
    <property type="protein sequence ID" value="SPN79245.1"/>
    <property type="molecule type" value="Genomic_DNA"/>
</dbReference>
<dbReference type="CDD" id="cd09917">
    <property type="entry name" value="F-box_SF"/>
    <property type="match status" value="1"/>
</dbReference>
<evidence type="ECO:0000313" key="2">
    <source>
        <dbReference type="Proteomes" id="UP000273054"/>
    </source>
</evidence>
<sequence>MSVFPEEIVEHIFSFSDTYNVVNAAVCTDFRRIAPKVHPLEHLDHLLSRGQITLDLSGKPFLKVMNLVKEATHMQLLSILEACEDYIPANLCQTAVTYGLVKVLCWSRSTPERKSRYPWYADAESSDPEVLQWMREEPFMANFD</sequence>
<proteinExistence type="predicted"/>
<reference evidence="1" key="1">
    <citation type="submission" date="2018-03" db="EMBL/GenBank/DDBJ databases">
        <authorList>
            <consortium name="Urmite Genomes"/>
        </authorList>
    </citation>
    <scope>NUCLEOTIDE SEQUENCE [LARGE SCALE GENOMIC DNA]</scope>
    <source>
        <strain evidence="1">IHUMI-27.7</strain>
    </source>
</reference>
<evidence type="ECO:0008006" key="3">
    <source>
        <dbReference type="Google" id="ProtNLM"/>
    </source>
</evidence>